<dbReference type="EMBL" id="CP071520">
    <property type="protein sequence ID" value="QSX95681.1"/>
    <property type="molecule type" value="Genomic_DNA"/>
</dbReference>
<reference evidence="2 3" key="1">
    <citation type="submission" date="2021-03" db="EMBL/GenBank/DDBJ databases">
        <title>Draft genome sequence of Janthinobacterium sp. strain PLB02 isolated from infected primmorphs (Lubomirskia baicalensis).</title>
        <authorList>
            <person name="Chernogor L.I."/>
            <person name="Belikov S.I."/>
            <person name="Petrushin I.S."/>
        </authorList>
    </citation>
    <scope>NUCLEOTIDE SEQUENCE [LARGE SCALE GENOMIC DNA]</scope>
    <source>
        <strain evidence="2 3">PLB02</strain>
    </source>
</reference>
<name>A0AAJ4MRN1_9BURK</name>
<evidence type="ECO:0000256" key="1">
    <source>
        <dbReference type="SAM" id="SignalP"/>
    </source>
</evidence>
<proteinExistence type="predicted"/>
<evidence type="ECO:0000313" key="2">
    <source>
        <dbReference type="EMBL" id="QSX95681.1"/>
    </source>
</evidence>
<dbReference type="InterPro" id="IPR013783">
    <property type="entry name" value="Ig-like_fold"/>
</dbReference>
<evidence type="ECO:0000313" key="3">
    <source>
        <dbReference type="Proteomes" id="UP000662821"/>
    </source>
</evidence>
<feature type="signal peptide" evidence="1">
    <location>
        <begin position="1"/>
        <end position="21"/>
    </location>
</feature>
<accession>A0AAJ4MRN1</accession>
<gene>
    <name evidence="2" type="ORF">J3P46_23995</name>
</gene>
<dbReference type="Proteomes" id="UP000662821">
    <property type="component" value="Chromosome"/>
</dbReference>
<dbReference type="Gene3D" id="2.60.40.10">
    <property type="entry name" value="Immunoglobulins"/>
    <property type="match status" value="1"/>
</dbReference>
<dbReference type="Pfam" id="PF22352">
    <property type="entry name" value="K319L-like_PKD"/>
    <property type="match status" value="1"/>
</dbReference>
<protein>
    <submittedName>
        <fullName evidence="2">Uncharacterized protein</fullName>
    </submittedName>
</protein>
<keyword evidence="1" id="KW-0732">Signal</keyword>
<organism evidence="2 3">
    <name type="scientific">Janthinobacterium lividum</name>
    <dbReference type="NCBI Taxonomy" id="29581"/>
    <lineage>
        <taxon>Bacteria</taxon>
        <taxon>Pseudomonadati</taxon>
        <taxon>Pseudomonadota</taxon>
        <taxon>Betaproteobacteria</taxon>
        <taxon>Burkholderiales</taxon>
        <taxon>Oxalobacteraceae</taxon>
        <taxon>Janthinobacterium</taxon>
    </lineage>
</organism>
<dbReference type="PROSITE" id="PS51257">
    <property type="entry name" value="PROKAR_LIPOPROTEIN"/>
    <property type="match status" value="1"/>
</dbReference>
<dbReference type="AlphaFoldDB" id="A0AAJ4MRN1"/>
<dbReference type="RefSeq" id="WP_151096789.1">
    <property type="nucleotide sequence ID" value="NZ_CP071520.1"/>
</dbReference>
<feature type="chain" id="PRO_5042600799" evidence="1">
    <location>
        <begin position="22"/>
        <end position="710"/>
    </location>
</feature>
<sequence>MAMLIRSAFMGCVMAALSACGGGTSVQEPASPNPGIPNPPPVVKSSLALSGTAATGLALVDASIQAKCQVGSAQARTGPDGAYQMEIVEGKFPCLLQLTAPVNGIKLHSVVVGAGSSATANITPLTDMLSSRLFGRDLSALFPDIDAASLVNTVNAANVLAAQSDIVNLLQAKLSISFLQDFIGTPLKAATAADKAGGDAHDRLLDRLGSYFNSIQLGLINQALVSGQTVDDIKKLIVELKAVPVADAGKPQAVATGATVSLDASASQIAPGVTANFRWSIIGKPATSVAELSLANTAKPTFVADKPGSYMFSVLVDYPGERYVSTAIVEVTAQLDAPYQTTPAVSGAPNGGMYGDYWKLEFTGANAGFCDVLFVSPSGSSYTPGMCISNGKLLGDFALRGDVEKTGNVTLNMRVNPHIPESTQTAAIFRGVFGQDGTGAGTWSIPNSAANGAWTATRYIGRQPYRSVTLANPDAGSFASGTNAAAGVWRRPSTKIYPEFALVLPGGETAWQTGSPFSSGMVHVFGEFLSDGAIWQLGNKSTVHTSTSIEGIQASGTIVPKTCIVGTMSAAAGKTVTLSFDSYSIENALALSLADISGTYVAGGASYIAPDGSISGTTEAGCRVQGRIAPISPDSKANLFRLKLTFYGPASNPAACYETQMGPDYDGYAFMEVSEGEHYFYTLLRPSGVPVGYTTPVGFYPRYILGMKIR</sequence>